<dbReference type="Gene3D" id="3.40.140.20">
    <property type="match status" value="1"/>
</dbReference>
<dbReference type="InterPro" id="IPR002695">
    <property type="entry name" value="PurH-like"/>
</dbReference>
<dbReference type="PANTHER" id="PTHR11692">
    <property type="entry name" value="BIFUNCTIONAL PURINE BIOSYNTHESIS PROTEIN PURH"/>
    <property type="match status" value="1"/>
</dbReference>
<dbReference type="InterPro" id="IPR016193">
    <property type="entry name" value="Cytidine_deaminase-like"/>
</dbReference>
<sequence>MEQAGKFTKNAILASDSFFPFDDSVKLAAEYGISTIVQQGGSINDKSSIETANKKGISMIFTNRRAFWH</sequence>
<dbReference type="GO" id="GO:0006189">
    <property type="term" value="P:'de novo' IMP biosynthetic process"/>
    <property type="evidence" value="ECO:0007669"/>
    <property type="project" value="TreeGrafter"/>
</dbReference>
<dbReference type="GO" id="GO:0004643">
    <property type="term" value="F:phosphoribosylaminoimidazolecarboxamide formyltransferase activity"/>
    <property type="evidence" value="ECO:0007669"/>
    <property type="project" value="InterPro"/>
</dbReference>
<gene>
    <name evidence="1" type="ORF">A2815_03025</name>
</gene>
<proteinExistence type="predicted"/>
<dbReference type="GO" id="GO:0005829">
    <property type="term" value="C:cytosol"/>
    <property type="evidence" value="ECO:0007669"/>
    <property type="project" value="TreeGrafter"/>
</dbReference>
<protein>
    <recommendedName>
        <fullName evidence="3">IMP cyclohydrolase</fullName>
    </recommendedName>
</protein>
<evidence type="ECO:0008006" key="3">
    <source>
        <dbReference type="Google" id="ProtNLM"/>
    </source>
</evidence>
<dbReference type="SUPFAM" id="SSF53927">
    <property type="entry name" value="Cytidine deaminase-like"/>
    <property type="match status" value="1"/>
</dbReference>
<dbReference type="GO" id="GO:0003937">
    <property type="term" value="F:IMP cyclohydrolase activity"/>
    <property type="evidence" value="ECO:0007669"/>
    <property type="project" value="InterPro"/>
</dbReference>
<comment type="caution">
    <text evidence="1">The sequence shown here is derived from an EMBL/GenBank/DDBJ whole genome shotgun (WGS) entry which is preliminary data.</text>
</comment>
<dbReference type="AlphaFoldDB" id="A0A1G2FDR2"/>
<evidence type="ECO:0000313" key="1">
    <source>
        <dbReference type="EMBL" id="OGZ35701.1"/>
    </source>
</evidence>
<dbReference type="Proteomes" id="UP000176974">
    <property type="component" value="Unassembled WGS sequence"/>
</dbReference>
<accession>A0A1G2FDR2</accession>
<dbReference type="PANTHER" id="PTHR11692:SF0">
    <property type="entry name" value="BIFUNCTIONAL PURINE BIOSYNTHESIS PROTEIN ATIC"/>
    <property type="match status" value="1"/>
</dbReference>
<dbReference type="InterPro" id="IPR024051">
    <property type="entry name" value="AICAR_Tfase_dup_dom_sf"/>
</dbReference>
<organism evidence="1 2">
    <name type="scientific">Candidatus Portnoybacteria bacterium RIFCSPHIGHO2_01_FULL_40_12b</name>
    <dbReference type="NCBI Taxonomy" id="1801994"/>
    <lineage>
        <taxon>Bacteria</taxon>
        <taxon>Candidatus Portnoyibacteriota</taxon>
    </lineage>
</organism>
<reference evidence="1 2" key="1">
    <citation type="journal article" date="2016" name="Nat. Commun.">
        <title>Thousands of microbial genomes shed light on interconnected biogeochemical processes in an aquifer system.</title>
        <authorList>
            <person name="Anantharaman K."/>
            <person name="Brown C.T."/>
            <person name="Hug L.A."/>
            <person name="Sharon I."/>
            <person name="Castelle C.J."/>
            <person name="Probst A.J."/>
            <person name="Thomas B.C."/>
            <person name="Singh A."/>
            <person name="Wilkins M.J."/>
            <person name="Karaoz U."/>
            <person name="Brodie E.L."/>
            <person name="Williams K.H."/>
            <person name="Hubbard S.S."/>
            <person name="Banfield J.F."/>
        </authorList>
    </citation>
    <scope>NUCLEOTIDE SEQUENCE [LARGE SCALE GENOMIC DNA]</scope>
</reference>
<evidence type="ECO:0000313" key="2">
    <source>
        <dbReference type="Proteomes" id="UP000176974"/>
    </source>
</evidence>
<dbReference type="EMBL" id="MHMY01000008">
    <property type="protein sequence ID" value="OGZ35701.1"/>
    <property type="molecule type" value="Genomic_DNA"/>
</dbReference>
<name>A0A1G2FDR2_9BACT</name>